<evidence type="ECO:0000313" key="2">
    <source>
        <dbReference type="EMBL" id="OUS47365.1"/>
    </source>
</evidence>
<reference evidence="2" key="1">
    <citation type="submission" date="2017-04" db="EMBL/GenBank/DDBJ databases">
        <title>Population genomics of picophytoplankton unveils novel chromosome hypervariability.</title>
        <authorList>
            <consortium name="DOE Joint Genome Institute"/>
            <person name="Blanc-Mathieu R."/>
            <person name="Krasovec M."/>
            <person name="Hebrard M."/>
            <person name="Yau S."/>
            <person name="Desgranges E."/>
            <person name="Martin J."/>
            <person name="Schackwitz W."/>
            <person name="Kuo A."/>
            <person name="Salin G."/>
            <person name="Donnadieu C."/>
            <person name="Desdevises Y."/>
            <person name="Sanchez-Ferandin S."/>
            <person name="Moreau H."/>
            <person name="Rivals E."/>
            <person name="Grigoriev I.V."/>
            <person name="Grimsley N."/>
            <person name="Eyre-Walker A."/>
            <person name="Piganeau G."/>
        </authorList>
    </citation>
    <scope>NUCLEOTIDE SEQUENCE [LARGE SCALE GENOMIC DNA]</scope>
    <source>
        <strain evidence="2">RCC 1115</strain>
    </source>
</reference>
<dbReference type="AlphaFoldDB" id="A0A1Y5IK74"/>
<feature type="non-terminal residue" evidence="2">
    <location>
        <position position="186"/>
    </location>
</feature>
<proteinExistence type="predicted"/>
<organism evidence="2">
    <name type="scientific">Ostreococcus tauri</name>
    <name type="common">Marine green alga</name>
    <dbReference type="NCBI Taxonomy" id="70448"/>
    <lineage>
        <taxon>Eukaryota</taxon>
        <taxon>Viridiplantae</taxon>
        <taxon>Chlorophyta</taxon>
        <taxon>Mamiellophyceae</taxon>
        <taxon>Mamiellales</taxon>
        <taxon>Bathycoccaceae</taxon>
        <taxon>Ostreococcus</taxon>
    </lineage>
</organism>
<gene>
    <name evidence="2" type="ORF">BE221DRAFT_60440</name>
</gene>
<evidence type="ECO:0000256" key="1">
    <source>
        <dbReference type="SAM" id="Phobius"/>
    </source>
</evidence>
<keyword evidence="1" id="KW-0472">Membrane</keyword>
<name>A0A1Y5IK74_OSTTA</name>
<dbReference type="EMBL" id="KZ155778">
    <property type="protein sequence ID" value="OUS47365.1"/>
    <property type="molecule type" value="Genomic_DNA"/>
</dbReference>
<feature type="transmembrane region" description="Helical" evidence="1">
    <location>
        <begin position="9"/>
        <end position="34"/>
    </location>
</feature>
<dbReference type="Proteomes" id="UP000195557">
    <property type="component" value="Unassembled WGS sequence"/>
</dbReference>
<keyword evidence="1" id="KW-0812">Transmembrane</keyword>
<feature type="non-terminal residue" evidence="2">
    <location>
        <position position="1"/>
    </location>
</feature>
<keyword evidence="1" id="KW-1133">Transmembrane helix</keyword>
<protein>
    <submittedName>
        <fullName evidence="2">Uncharacterized protein</fullName>
    </submittedName>
</protein>
<accession>A0A1Y5IK74</accession>
<sequence>HELLKRKHLVVACVALLWFFLVFIFLVVVFVFLVCVRNRTLLIRRVPSGVHDLSFFVAHVDDDILCAWSLFNLRLDRSLRIVPLDLHVNLILPILLHDEILESGALDEGVLTRSALSRLAPLHELLARQFLRSFASTLARNCGLCKSFRLNMSDRARVRYSLSTLPHLAYKASSTAVATSLGDPTS</sequence>